<evidence type="ECO:0000259" key="13">
    <source>
        <dbReference type="PROSITE" id="PS50035"/>
    </source>
</evidence>
<dbReference type="PANTHER" id="PTHR12586:SF1">
    <property type="entry name" value="CDP-DIACYLGLYCEROL--GLYCEROL-3-PHOSPHATE 3-PHOSPHATIDYLTRANSFERASE, MITOCHONDRIAL"/>
    <property type="match status" value="1"/>
</dbReference>
<keyword evidence="11" id="KW-0496">Mitochondrion</keyword>
<evidence type="ECO:0000256" key="12">
    <source>
        <dbReference type="SAM" id="MobiDB-lite"/>
    </source>
</evidence>
<keyword evidence="4 11" id="KW-0444">Lipid biosynthesis</keyword>
<comment type="function">
    <text evidence="1 11">Functions in the biosynthesis of the anionic phospholipids phosphatidylglycerol and cardiolipin.</text>
</comment>
<comment type="caution">
    <text evidence="14">The sequence shown here is derived from an EMBL/GenBank/DDBJ whole genome shotgun (WGS) entry which is preliminary data.</text>
</comment>
<accession>A0A9Q1G244</accession>
<dbReference type="GO" id="GO:0005524">
    <property type="term" value="F:ATP binding"/>
    <property type="evidence" value="ECO:0007669"/>
    <property type="project" value="UniProtKB-KW"/>
</dbReference>
<comment type="subcellular location">
    <subcellularLocation>
        <location evidence="11">Mitochondrion</location>
    </subcellularLocation>
</comment>
<dbReference type="AlphaFoldDB" id="A0A9Q1G244"/>
<comment type="pathway">
    <text evidence="2 11">Phospholipid metabolism; phosphatidylglycerol biosynthesis; phosphatidylglycerol from CDP-diacylglycerol: step 1/2.</text>
</comment>
<evidence type="ECO:0000256" key="1">
    <source>
        <dbReference type="ARBA" id="ARBA00003537"/>
    </source>
</evidence>
<keyword evidence="5 11" id="KW-0808">Transferase</keyword>
<dbReference type="CDD" id="cd09137">
    <property type="entry name" value="PLDc_PGS1_euk_2"/>
    <property type="match status" value="1"/>
</dbReference>
<reference evidence="14" key="1">
    <citation type="journal article" date="2023" name="Science">
        <title>Genome structures resolve the early diversification of teleost fishes.</title>
        <authorList>
            <person name="Parey E."/>
            <person name="Louis A."/>
            <person name="Montfort J."/>
            <person name="Bouchez O."/>
            <person name="Roques C."/>
            <person name="Iampietro C."/>
            <person name="Lluch J."/>
            <person name="Castinel A."/>
            <person name="Donnadieu C."/>
            <person name="Desvignes T."/>
            <person name="Floi Bucao C."/>
            <person name="Jouanno E."/>
            <person name="Wen M."/>
            <person name="Mejri S."/>
            <person name="Dirks R."/>
            <person name="Jansen H."/>
            <person name="Henkel C."/>
            <person name="Chen W.J."/>
            <person name="Zahm M."/>
            <person name="Cabau C."/>
            <person name="Klopp C."/>
            <person name="Thompson A.W."/>
            <person name="Robinson-Rechavi M."/>
            <person name="Braasch I."/>
            <person name="Lecointre G."/>
            <person name="Bobe J."/>
            <person name="Postlethwait J.H."/>
            <person name="Berthelot C."/>
            <person name="Roest Crollius H."/>
            <person name="Guiguen Y."/>
        </authorList>
    </citation>
    <scope>NUCLEOTIDE SEQUENCE</scope>
    <source>
        <strain evidence="14">WJC10195</strain>
    </source>
</reference>
<evidence type="ECO:0000313" key="15">
    <source>
        <dbReference type="Proteomes" id="UP001152622"/>
    </source>
</evidence>
<keyword evidence="7 11" id="KW-0443">Lipid metabolism</keyword>
<sequence length="545" mass="61517">MAAPMTWRRLIYSVYAPALTGVFTRMSDTFFRTRDRRRGSSVLLLAPLLAESDPLTLSQPRPPGPTGAEGLLTRFHWMAEHVPAFRVPGAQVRVLRSPDEFYQAMKARIKTAKSRVVMASLYLGTGPLEQDLVDCMQEALERSHREGGASDLKISILLDYTRGSRGKRNSRSMLLPLLRRFAQHMRVSLYHTPDLRGLLRLLIPERFNETIGVQHIKVYLFDNSLIISGANLSDSYFTNRQDRYVLLEDCPALADFFSELVGAVGDVSLQLGPDDTVDMMEDMVHPYQGNRAEFSALAQRRIMTVVNTAQARQRMEEAELQAGVAEEPPPDTWVFPLVQMKPLGIRLDERVTERLLTEAGGDAQVYLTSGYFNLTQAYMRLVLGAGARYHILTASPQVNGFFGAKGVAGAIPAAYTHLAQQFYSKVCDLRQAHRVRVHEYYRQDWTFHAKGLWYYLTGCDRPCLTLIGSPNFGYRSVHRDLEAQIAIVTENQELQTQLQQEQEMLYQRSTEVSSATFRQPDRHVKLWPPERVTGPDAGVSMARGG</sequence>
<keyword evidence="8 11" id="KW-0594">Phospholipid biosynthesis</keyword>
<gene>
    <name evidence="14" type="ORF">SKAU_G00113890</name>
</gene>
<dbReference type="CDD" id="cd09135">
    <property type="entry name" value="PLDc_PGS1_euk_1"/>
    <property type="match status" value="1"/>
</dbReference>
<keyword evidence="6" id="KW-0677">Repeat</keyword>
<evidence type="ECO:0000256" key="5">
    <source>
        <dbReference type="ARBA" id="ARBA00022679"/>
    </source>
</evidence>
<dbReference type="GO" id="GO:0008444">
    <property type="term" value="F:CDP-diacylglycerol-glycerol-3-phosphate 3-phosphatidyltransferase activity"/>
    <property type="evidence" value="ECO:0007669"/>
    <property type="project" value="UniProtKB-EC"/>
</dbReference>
<evidence type="ECO:0000256" key="3">
    <source>
        <dbReference type="ARBA" id="ARBA00010682"/>
    </source>
</evidence>
<comment type="similarity">
    <text evidence="3 11">Belongs to the CDP-alcohol phosphatidyltransferase class-II family.</text>
</comment>
<evidence type="ECO:0000256" key="2">
    <source>
        <dbReference type="ARBA" id="ARBA00005042"/>
    </source>
</evidence>
<feature type="domain" description="PLD phosphodiesterase" evidence="13">
    <location>
        <begin position="210"/>
        <end position="236"/>
    </location>
</feature>
<protein>
    <recommendedName>
        <fullName evidence="11">CDP-diacylglycerol--glycerol-3-phosphate 3-phosphatidyltransferase</fullName>
        <ecNumber evidence="11">2.7.8.5</ecNumber>
    </recommendedName>
</protein>
<proteinExistence type="inferred from homology"/>
<feature type="region of interest" description="Disordered" evidence="12">
    <location>
        <begin position="526"/>
        <end position="545"/>
    </location>
</feature>
<evidence type="ECO:0000256" key="6">
    <source>
        <dbReference type="ARBA" id="ARBA00022737"/>
    </source>
</evidence>
<organism evidence="14 15">
    <name type="scientific">Synaphobranchus kaupii</name>
    <name type="common">Kaup's arrowtooth eel</name>
    <dbReference type="NCBI Taxonomy" id="118154"/>
    <lineage>
        <taxon>Eukaryota</taxon>
        <taxon>Metazoa</taxon>
        <taxon>Chordata</taxon>
        <taxon>Craniata</taxon>
        <taxon>Vertebrata</taxon>
        <taxon>Euteleostomi</taxon>
        <taxon>Actinopterygii</taxon>
        <taxon>Neopterygii</taxon>
        <taxon>Teleostei</taxon>
        <taxon>Anguilliformes</taxon>
        <taxon>Synaphobranchidae</taxon>
        <taxon>Synaphobranchus</taxon>
    </lineage>
</organism>
<evidence type="ECO:0000313" key="14">
    <source>
        <dbReference type="EMBL" id="KAJ8371361.1"/>
    </source>
</evidence>
<dbReference type="Gene3D" id="3.30.870.10">
    <property type="entry name" value="Endonuclease Chain A"/>
    <property type="match status" value="2"/>
</dbReference>
<dbReference type="EC" id="2.7.8.5" evidence="11"/>
<keyword evidence="15" id="KW-1185">Reference proteome</keyword>
<comment type="catalytic activity">
    <reaction evidence="10 11">
        <text>a CDP-1,2-diacyl-sn-glycerol + sn-glycerol 3-phosphate = a 1,2-diacyl-sn-glycero-3-phospho-(1'-sn-glycero-3'-phosphate) + CMP + H(+)</text>
        <dbReference type="Rhea" id="RHEA:12593"/>
        <dbReference type="ChEBI" id="CHEBI:15378"/>
        <dbReference type="ChEBI" id="CHEBI:57597"/>
        <dbReference type="ChEBI" id="CHEBI:58332"/>
        <dbReference type="ChEBI" id="CHEBI:60110"/>
        <dbReference type="ChEBI" id="CHEBI:60377"/>
        <dbReference type="EC" id="2.7.8.5"/>
    </reaction>
</comment>
<dbReference type="InterPro" id="IPR001736">
    <property type="entry name" value="PLipase_D/transphosphatidylase"/>
</dbReference>
<dbReference type="GO" id="GO:0005739">
    <property type="term" value="C:mitochondrion"/>
    <property type="evidence" value="ECO:0007669"/>
    <property type="project" value="UniProtKB-SubCell"/>
</dbReference>
<dbReference type="Proteomes" id="UP001152622">
    <property type="component" value="Chromosome 3"/>
</dbReference>
<dbReference type="GO" id="GO:0032049">
    <property type="term" value="P:cardiolipin biosynthetic process"/>
    <property type="evidence" value="ECO:0007669"/>
    <property type="project" value="InterPro"/>
</dbReference>
<dbReference type="EMBL" id="JAINUF010000003">
    <property type="protein sequence ID" value="KAJ8371361.1"/>
    <property type="molecule type" value="Genomic_DNA"/>
</dbReference>
<dbReference type="SUPFAM" id="SSF56024">
    <property type="entry name" value="Phospholipase D/nuclease"/>
    <property type="match status" value="2"/>
</dbReference>
<dbReference type="PANTHER" id="PTHR12586">
    <property type="entry name" value="CDP-DIACYLGLYCEROL--SERINE O-PHOSPHATIDYLTRANSFERASE"/>
    <property type="match status" value="1"/>
</dbReference>
<evidence type="ECO:0000256" key="7">
    <source>
        <dbReference type="ARBA" id="ARBA00023098"/>
    </source>
</evidence>
<evidence type="ECO:0000256" key="4">
    <source>
        <dbReference type="ARBA" id="ARBA00022516"/>
    </source>
</evidence>
<evidence type="ECO:0000256" key="8">
    <source>
        <dbReference type="ARBA" id="ARBA00023209"/>
    </source>
</evidence>
<evidence type="ECO:0000256" key="9">
    <source>
        <dbReference type="ARBA" id="ARBA00023264"/>
    </source>
</evidence>
<keyword evidence="11" id="KW-0067">ATP-binding</keyword>
<dbReference type="OrthoDB" id="10250191at2759"/>
<name>A0A9Q1G244_SYNKA</name>
<evidence type="ECO:0000256" key="10">
    <source>
        <dbReference type="ARBA" id="ARBA00048586"/>
    </source>
</evidence>
<dbReference type="InterPro" id="IPR016270">
    <property type="entry name" value="PGS1"/>
</dbReference>
<keyword evidence="11" id="KW-0547">Nucleotide-binding</keyword>
<keyword evidence="9 11" id="KW-1208">Phospholipid metabolism</keyword>
<dbReference type="PROSITE" id="PS50035">
    <property type="entry name" value="PLD"/>
    <property type="match status" value="1"/>
</dbReference>
<evidence type="ECO:0000256" key="11">
    <source>
        <dbReference type="RuleBase" id="RU365024"/>
    </source>
</evidence>